<proteinExistence type="predicted"/>
<dbReference type="Proteomes" id="UP000887578">
    <property type="component" value="Unplaced"/>
</dbReference>
<accession>A0A914QSK3</accession>
<feature type="chain" id="PRO_5037204869" evidence="1">
    <location>
        <begin position="21"/>
        <end position="200"/>
    </location>
</feature>
<reference evidence="3" key="1">
    <citation type="submission" date="2022-11" db="UniProtKB">
        <authorList>
            <consortium name="WormBaseParasite"/>
        </authorList>
    </citation>
    <scope>IDENTIFICATION</scope>
</reference>
<organism evidence="2 3">
    <name type="scientific">Panagrolaimus davidi</name>
    <dbReference type="NCBI Taxonomy" id="227884"/>
    <lineage>
        <taxon>Eukaryota</taxon>
        <taxon>Metazoa</taxon>
        <taxon>Ecdysozoa</taxon>
        <taxon>Nematoda</taxon>
        <taxon>Chromadorea</taxon>
        <taxon>Rhabditida</taxon>
        <taxon>Tylenchina</taxon>
        <taxon>Panagrolaimomorpha</taxon>
        <taxon>Panagrolaimoidea</taxon>
        <taxon>Panagrolaimidae</taxon>
        <taxon>Panagrolaimus</taxon>
    </lineage>
</organism>
<dbReference type="AlphaFoldDB" id="A0A914QSK3"/>
<evidence type="ECO:0000313" key="3">
    <source>
        <dbReference type="WBParaSite" id="PDA_v2.g6733.t1"/>
    </source>
</evidence>
<evidence type="ECO:0000256" key="1">
    <source>
        <dbReference type="SAM" id="SignalP"/>
    </source>
</evidence>
<protein>
    <submittedName>
        <fullName evidence="3">Uncharacterized protein</fullName>
    </submittedName>
</protein>
<keyword evidence="1" id="KW-0732">Signal</keyword>
<keyword evidence="2" id="KW-1185">Reference proteome</keyword>
<evidence type="ECO:0000313" key="2">
    <source>
        <dbReference type="Proteomes" id="UP000887578"/>
    </source>
</evidence>
<sequence length="200" mass="23929">MKRLLHLVIFLTIFWCFCVSKMNYKRERYRKCIKNLRSDKINLYFFYENKFMNKTFDKTKLKNFDMNGFYGAPILTCVCRETYEPLFFISPYYNKSIKDVYYYCVLGNPESFGIYDDYEIYDKMLFEFIKTVPNTLMTPLKDDDICFDKYGFDTKSIANQNTCFFAFQKIHSKIEVYSGPLISSELPNIRSNIFKIAIGM</sequence>
<dbReference type="WBParaSite" id="PDA_v2.g6733.t1">
    <property type="protein sequence ID" value="PDA_v2.g6733.t1"/>
    <property type="gene ID" value="PDA_v2.g6733"/>
</dbReference>
<name>A0A914QSK3_9BILA</name>
<feature type="signal peptide" evidence="1">
    <location>
        <begin position="1"/>
        <end position="20"/>
    </location>
</feature>